<dbReference type="InterPro" id="IPR002591">
    <property type="entry name" value="Phosphodiest/P_Trfase"/>
</dbReference>
<organism evidence="3 4">
    <name type="scientific">Rhodanobacter ginsengisoli</name>
    <dbReference type="NCBI Taxonomy" id="418646"/>
    <lineage>
        <taxon>Bacteria</taxon>
        <taxon>Pseudomonadati</taxon>
        <taxon>Pseudomonadota</taxon>
        <taxon>Gammaproteobacteria</taxon>
        <taxon>Lysobacterales</taxon>
        <taxon>Rhodanobacteraceae</taxon>
        <taxon>Rhodanobacter</taxon>
    </lineage>
</organism>
<name>A0ABW0QMR9_9GAMM</name>
<dbReference type="PROSITE" id="PS51257">
    <property type="entry name" value="PROKAR_LIPOPROTEIN"/>
    <property type="match status" value="1"/>
</dbReference>
<evidence type="ECO:0000313" key="3">
    <source>
        <dbReference type="EMBL" id="MFC5526080.1"/>
    </source>
</evidence>
<dbReference type="InterPro" id="IPR017850">
    <property type="entry name" value="Alkaline_phosphatase_core_sf"/>
</dbReference>
<feature type="signal peptide" evidence="2">
    <location>
        <begin position="1"/>
        <end position="16"/>
    </location>
</feature>
<feature type="region of interest" description="Disordered" evidence="1">
    <location>
        <begin position="415"/>
        <end position="451"/>
    </location>
</feature>
<dbReference type="Proteomes" id="UP001596114">
    <property type="component" value="Unassembled WGS sequence"/>
</dbReference>
<dbReference type="Pfam" id="PF01663">
    <property type="entry name" value="Phosphodiest"/>
    <property type="match status" value="1"/>
</dbReference>
<dbReference type="Gene3D" id="3.30.1360.180">
    <property type="match status" value="1"/>
</dbReference>
<dbReference type="SUPFAM" id="SSF53649">
    <property type="entry name" value="Alkaline phosphatase-like"/>
    <property type="match status" value="1"/>
</dbReference>
<comment type="caution">
    <text evidence="3">The sequence shown here is derived from an EMBL/GenBank/DDBJ whole genome shotgun (WGS) entry which is preliminary data.</text>
</comment>
<keyword evidence="4" id="KW-1185">Reference proteome</keyword>
<keyword evidence="2" id="KW-0732">Signal</keyword>
<gene>
    <name evidence="3" type="ORF">ACFPPA_10025</name>
</gene>
<protein>
    <submittedName>
        <fullName evidence="3">Ectonucleotide pyrophosphatase/phosphodiesterase</fullName>
    </submittedName>
</protein>
<feature type="compositionally biased region" description="Basic and acidic residues" evidence="1">
    <location>
        <begin position="416"/>
        <end position="436"/>
    </location>
</feature>
<dbReference type="Gene3D" id="3.40.720.10">
    <property type="entry name" value="Alkaline Phosphatase, subunit A"/>
    <property type="match status" value="1"/>
</dbReference>
<feature type="chain" id="PRO_5047068282" evidence="2">
    <location>
        <begin position="17"/>
        <end position="451"/>
    </location>
</feature>
<accession>A0ABW0QMR9</accession>
<feature type="compositionally biased region" description="Low complexity" evidence="1">
    <location>
        <begin position="438"/>
        <end position="451"/>
    </location>
</feature>
<evidence type="ECO:0000256" key="1">
    <source>
        <dbReference type="SAM" id="MobiDB-lite"/>
    </source>
</evidence>
<dbReference type="EMBL" id="JBHSNF010000002">
    <property type="protein sequence ID" value="MFC5526080.1"/>
    <property type="molecule type" value="Genomic_DNA"/>
</dbReference>
<dbReference type="RefSeq" id="WP_377319627.1">
    <property type="nucleotide sequence ID" value="NZ_JBHSNF010000002.1"/>
</dbReference>
<dbReference type="CDD" id="cd16018">
    <property type="entry name" value="Enpp"/>
    <property type="match status" value="1"/>
</dbReference>
<proteinExistence type="predicted"/>
<sequence length="451" mass="50341">MKFLFRLLLCPLLASSAGCVTRPPSAPTAVAAPSSRPTPLLLISIDAYRYDYIERGLSPTLAMLARTGVQAASMQPSFPSLTFPNHYTIVTGLRPDHHGIVHNDMVDPQLGEFSLDNRRAVRDGRWWAEATPIWETADRHGLRTATMFWPGSEANIHGRYPDEWQPFDMSMPADQRVDQILAWLDLPADQRPSFLTLYFDKVDHYGHLDGPDSPQLNEALRRTDAAMARLVRGLKQRGLFERMNIIVLADHGMASVPLANSILIDRLIPLDQLQTVSTGVLAGFNPKDRSARARAEFATIEHRLEQPQQHMKCWDKTRVPLRFAYGHNPRVPQLLCLADVGWRITTTWKLAHHKKPISLGEHGYDNADPRMQAVFVAHGPAFRVGVKVPAFPNVDVYPLMAHLLRLPPVPNDGDFDAVKDMLKPTPHAGRDPEHRLTASPHGSSGSAASPR</sequence>
<evidence type="ECO:0000313" key="4">
    <source>
        <dbReference type="Proteomes" id="UP001596114"/>
    </source>
</evidence>
<dbReference type="PANTHER" id="PTHR10151:SF120">
    <property type="entry name" value="BIS(5'-ADENOSYL)-TRIPHOSPHATASE"/>
    <property type="match status" value="1"/>
</dbReference>
<reference evidence="4" key="1">
    <citation type="journal article" date="2019" name="Int. J. Syst. Evol. Microbiol.">
        <title>The Global Catalogue of Microorganisms (GCM) 10K type strain sequencing project: providing services to taxonomists for standard genome sequencing and annotation.</title>
        <authorList>
            <consortium name="The Broad Institute Genomics Platform"/>
            <consortium name="The Broad Institute Genome Sequencing Center for Infectious Disease"/>
            <person name="Wu L."/>
            <person name="Ma J."/>
        </authorList>
    </citation>
    <scope>NUCLEOTIDE SEQUENCE [LARGE SCALE GENOMIC DNA]</scope>
    <source>
        <strain evidence="4">CGMCC 1.16619</strain>
    </source>
</reference>
<evidence type="ECO:0000256" key="2">
    <source>
        <dbReference type="SAM" id="SignalP"/>
    </source>
</evidence>
<dbReference type="PANTHER" id="PTHR10151">
    <property type="entry name" value="ECTONUCLEOTIDE PYROPHOSPHATASE/PHOSPHODIESTERASE"/>
    <property type="match status" value="1"/>
</dbReference>